<accession>A0A443P8N2</accession>
<proteinExistence type="predicted"/>
<dbReference type="AlphaFoldDB" id="A0A443P8N2"/>
<dbReference type="EMBL" id="QPKB01000006">
    <property type="protein sequence ID" value="RWR87099.1"/>
    <property type="molecule type" value="Genomic_DNA"/>
</dbReference>
<reference evidence="1 2" key="1">
    <citation type="journal article" date="2019" name="Nat. Plants">
        <title>Stout camphor tree genome fills gaps in understanding of flowering plant genome evolution.</title>
        <authorList>
            <person name="Chaw S.M."/>
            <person name="Liu Y.C."/>
            <person name="Wu Y.W."/>
            <person name="Wang H.Y."/>
            <person name="Lin C.I."/>
            <person name="Wu C.S."/>
            <person name="Ke H.M."/>
            <person name="Chang L.Y."/>
            <person name="Hsu C.Y."/>
            <person name="Yang H.T."/>
            <person name="Sudianto E."/>
            <person name="Hsu M.H."/>
            <person name="Wu K.P."/>
            <person name="Wang L.N."/>
            <person name="Leebens-Mack J.H."/>
            <person name="Tsai I.J."/>
        </authorList>
    </citation>
    <scope>NUCLEOTIDE SEQUENCE [LARGE SCALE GENOMIC DNA]</scope>
    <source>
        <strain evidence="2">cv. Chaw 1501</strain>
        <tissue evidence="1">Young leaves</tissue>
    </source>
</reference>
<name>A0A443P8N2_9MAGN</name>
<evidence type="ECO:0000313" key="2">
    <source>
        <dbReference type="Proteomes" id="UP000283530"/>
    </source>
</evidence>
<sequence>MLCHVVDSHFEGDNESSLFRENDCIVKVTIFKYGTASLSNYIVLEQRGGIMPGGVDSAMLTALHSAVDVKIQAIWQPFRNEETMQKKKGTKKLPTIYTYVRSTDGLKTSNSQTKVRCDQRVEQEKERCKASFCCCMLGARWDPNVESANSVGFVGCRPL</sequence>
<dbReference type="Proteomes" id="UP000283530">
    <property type="component" value="Unassembled WGS sequence"/>
</dbReference>
<keyword evidence="2" id="KW-1185">Reference proteome</keyword>
<evidence type="ECO:0000313" key="1">
    <source>
        <dbReference type="EMBL" id="RWR87099.1"/>
    </source>
</evidence>
<protein>
    <submittedName>
        <fullName evidence="1">Uncharacterized protein</fullName>
    </submittedName>
</protein>
<organism evidence="1 2">
    <name type="scientific">Cinnamomum micranthum f. kanehirae</name>
    <dbReference type="NCBI Taxonomy" id="337451"/>
    <lineage>
        <taxon>Eukaryota</taxon>
        <taxon>Viridiplantae</taxon>
        <taxon>Streptophyta</taxon>
        <taxon>Embryophyta</taxon>
        <taxon>Tracheophyta</taxon>
        <taxon>Spermatophyta</taxon>
        <taxon>Magnoliopsida</taxon>
        <taxon>Magnoliidae</taxon>
        <taxon>Laurales</taxon>
        <taxon>Lauraceae</taxon>
        <taxon>Cinnamomum</taxon>
    </lineage>
</organism>
<comment type="caution">
    <text evidence="1">The sequence shown here is derived from an EMBL/GenBank/DDBJ whole genome shotgun (WGS) entry which is preliminary data.</text>
</comment>
<gene>
    <name evidence="1" type="ORF">CKAN_01603000</name>
</gene>